<evidence type="ECO:0000313" key="2">
    <source>
        <dbReference type="EMBL" id="APD89463.1"/>
    </source>
</evidence>
<dbReference type="InterPro" id="IPR052535">
    <property type="entry name" value="Bacilysin_H2HPP_isomerase"/>
</dbReference>
<evidence type="ECO:0000259" key="1">
    <source>
        <dbReference type="Pfam" id="PF07883"/>
    </source>
</evidence>
<evidence type="ECO:0000313" key="3">
    <source>
        <dbReference type="Proteomes" id="UP000182101"/>
    </source>
</evidence>
<reference evidence="2 3" key="1">
    <citation type="submission" date="2016-11" db="EMBL/GenBank/DDBJ databases">
        <title>Networking in microbes: conjugative elements and plasmids in the genus Alteromonas.</title>
        <authorList>
            <person name="Lopez-Perez M."/>
            <person name="Ramon-Marco N."/>
            <person name="Rodriguez-Valera F."/>
        </authorList>
    </citation>
    <scope>NUCLEOTIDE SEQUENCE [LARGE SCALE GENOMIC DNA]</scope>
    <source>
        <strain evidence="2 3">CP48</strain>
    </source>
</reference>
<organism evidence="2 3">
    <name type="scientific">Alteromonas mediterranea</name>
    <dbReference type="NCBI Taxonomy" id="314275"/>
    <lineage>
        <taxon>Bacteria</taxon>
        <taxon>Pseudomonadati</taxon>
        <taxon>Pseudomonadota</taxon>
        <taxon>Gammaproteobacteria</taxon>
        <taxon>Alteromonadales</taxon>
        <taxon>Alteromonadaceae</taxon>
        <taxon>Alteromonas/Salinimonas group</taxon>
        <taxon>Alteromonas</taxon>
    </lineage>
</organism>
<gene>
    <name evidence="2" type="ORF">BM524_06420</name>
</gene>
<dbReference type="Pfam" id="PF07883">
    <property type="entry name" value="Cupin_2"/>
    <property type="match status" value="1"/>
</dbReference>
<name>A0AAC9NQU6_9ALTE</name>
<proteinExistence type="predicted"/>
<dbReference type="PANTHER" id="PTHR40112:SF1">
    <property type="entry name" value="H2HPP ISOMERASE"/>
    <property type="match status" value="1"/>
</dbReference>
<dbReference type="Proteomes" id="UP000182101">
    <property type="component" value="Chromosome"/>
</dbReference>
<dbReference type="Gene3D" id="2.60.120.10">
    <property type="entry name" value="Jelly Rolls"/>
    <property type="match status" value="1"/>
</dbReference>
<dbReference type="InterPro" id="IPR013096">
    <property type="entry name" value="Cupin_2"/>
</dbReference>
<dbReference type="PANTHER" id="PTHR40112">
    <property type="entry name" value="H2HPP ISOMERASE"/>
    <property type="match status" value="1"/>
</dbReference>
<protein>
    <submittedName>
        <fullName evidence="2">Cupin</fullName>
    </submittedName>
</protein>
<dbReference type="AlphaFoldDB" id="A0AAC9NQU6"/>
<feature type="domain" description="Cupin type-2" evidence="1">
    <location>
        <begin position="53"/>
        <end position="112"/>
    </location>
</feature>
<dbReference type="CDD" id="cd02238">
    <property type="entry name" value="cupin_KdgF"/>
    <property type="match status" value="1"/>
</dbReference>
<dbReference type="EMBL" id="CP018024">
    <property type="protein sequence ID" value="APD89463.1"/>
    <property type="molecule type" value="Genomic_DNA"/>
</dbReference>
<sequence length="134" mass="15067">MSAAPGKGVINDVNSHLVSQAVLFNLAEQPKESVTAKLTRQYFHGNESTFVRWDAKKGAKVPLHKLPNEQVTWLLQGKATVYSDGKKYMMKAGDIMVFPANVPHEFHFTEDAIDIDFFVPARQDWIDGTADYIK</sequence>
<dbReference type="InterPro" id="IPR014710">
    <property type="entry name" value="RmlC-like_jellyroll"/>
</dbReference>
<dbReference type="InterPro" id="IPR011051">
    <property type="entry name" value="RmlC_Cupin_sf"/>
</dbReference>
<dbReference type="SUPFAM" id="SSF51182">
    <property type="entry name" value="RmlC-like cupins"/>
    <property type="match status" value="1"/>
</dbReference>
<accession>A0AAC9NQU6</accession>